<accession>C7PWQ8</accession>
<sequence>MSGADASGGPGPGTPVRTTHTIRASAPAQTVYGLLAAAGNWPAVFEPTVFVDPLEHGPVAGGVTFERFRLWATVNGQVVSWSSRRELDPGSRLITFRQEHSTPPIASMSGSWHVEERGAEASDVTLVHEFTTVDGSEQSARWITAALDRNSTAELGQLARLAALDAAHEAGGALVDSFEDVFDIDAPPAAVYEFLDRGDLWHERLPHVEESVLTISEDGAQHLALTTVTPDGDRHHTASTRIRVDASRLAYKQEKTPEILLGHAGLWTIAPLDGGARTRATSRHTFTLRPDALERVLGAGTTVAAARAHMREALGANSRATLEHAAKFAS</sequence>
<dbReference type="AlphaFoldDB" id="C7PWQ8"/>
<organism evidence="1 2">
    <name type="scientific">Catenulispora acidiphila (strain DSM 44928 / JCM 14897 / NBRC 102108 / NRRL B-24433 / ID139908)</name>
    <dbReference type="NCBI Taxonomy" id="479433"/>
    <lineage>
        <taxon>Bacteria</taxon>
        <taxon>Bacillati</taxon>
        <taxon>Actinomycetota</taxon>
        <taxon>Actinomycetes</taxon>
        <taxon>Catenulisporales</taxon>
        <taxon>Catenulisporaceae</taxon>
        <taxon>Catenulispora</taxon>
    </lineage>
</organism>
<reference evidence="1 2" key="1">
    <citation type="journal article" date="2009" name="Stand. Genomic Sci.">
        <title>Complete genome sequence of Catenulispora acidiphila type strain (ID 139908).</title>
        <authorList>
            <person name="Copeland A."/>
            <person name="Lapidus A."/>
            <person name="Glavina Del Rio T."/>
            <person name="Nolan M."/>
            <person name="Lucas S."/>
            <person name="Chen F."/>
            <person name="Tice H."/>
            <person name="Cheng J.F."/>
            <person name="Bruce D."/>
            <person name="Goodwin L."/>
            <person name="Pitluck S."/>
            <person name="Mikhailova N."/>
            <person name="Pati A."/>
            <person name="Ivanova N."/>
            <person name="Mavromatis K."/>
            <person name="Chen A."/>
            <person name="Palaniappan K."/>
            <person name="Chain P."/>
            <person name="Land M."/>
            <person name="Hauser L."/>
            <person name="Chang Y.J."/>
            <person name="Jeffries C.D."/>
            <person name="Chertkov O."/>
            <person name="Brettin T."/>
            <person name="Detter J.C."/>
            <person name="Han C."/>
            <person name="Ali Z."/>
            <person name="Tindall B.J."/>
            <person name="Goker M."/>
            <person name="Bristow J."/>
            <person name="Eisen J.A."/>
            <person name="Markowitz V."/>
            <person name="Hugenholtz P."/>
            <person name="Kyrpides N.C."/>
            <person name="Klenk H.P."/>
        </authorList>
    </citation>
    <scope>NUCLEOTIDE SEQUENCE [LARGE SCALE GENOMIC DNA]</scope>
    <source>
        <strain evidence="2">DSM 44928 / JCM 14897 / NBRC 102108 / NRRL B-24433 / ID139908</strain>
    </source>
</reference>
<evidence type="ECO:0000313" key="1">
    <source>
        <dbReference type="EMBL" id="ACU75338.1"/>
    </source>
</evidence>
<dbReference type="CDD" id="cd08861">
    <property type="entry name" value="OtcD1_ARO-CYC_like"/>
    <property type="match status" value="1"/>
</dbReference>
<dbReference type="Gene3D" id="3.30.530.20">
    <property type="match status" value="2"/>
</dbReference>
<dbReference type="SUPFAM" id="SSF55961">
    <property type="entry name" value="Bet v1-like"/>
    <property type="match status" value="2"/>
</dbReference>
<dbReference type="InterPro" id="IPR019587">
    <property type="entry name" value="Polyketide_cyclase/dehydratase"/>
</dbReference>
<dbReference type="HOGENOM" id="CLU_049174_0_0_11"/>
<dbReference type="Proteomes" id="UP000000851">
    <property type="component" value="Chromosome"/>
</dbReference>
<dbReference type="Pfam" id="PF10604">
    <property type="entry name" value="Polyketide_cyc2"/>
    <property type="match status" value="2"/>
</dbReference>
<protein>
    <submittedName>
        <fullName evidence="1">Actinorhodin polyketide synthase bifunctional cyclase/dehydratase</fullName>
    </submittedName>
</protein>
<dbReference type="InterPro" id="IPR023393">
    <property type="entry name" value="START-like_dom_sf"/>
</dbReference>
<dbReference type="RefSeq" id="WP_015795067.1">
    <property type="nucleotide sequence ID" value="NC_013131.1"/>
</dbReference>
<gene>
    <name evidence="1" type="ordered locus">Caci_6488</name>
</gene>
<keyword evidence="2" id="KW-1185">Reference proteome</keyword>
<dbReference type="EMBL" id="CP001700">
    <property type="protein sequence ID" value="ACU75338.1"/>
    <property type="molecule type" value="Genomic_DNA"/>
</dbReference>
<evidence type="ECO:0000313" key="2">
    <source>
        <dbReference type="Proteomes" id="UP000000851"/>
    </source>
</evidence>
<dbReference type="eggNOG" id="COG2867">
    <property type="taxonomic scope" value="Bacteria"/>
</dbReference>
<dbReference type="KEGG" id="cai:Caci_6488"/>
<proteinExistence type="predicted"/>
<name>C7PWQ8_CATAD</name>
<dbReference type="STRING" id="479433.Caci_6488"/>
<dbReference type="InParanoid" id="C7PWQ8"/>